<feature type="region of interest" description="Disordered" evidence="1">
    <location>
        <begin position="116"/>
        <end position="142"/>
    </location>
</feature>
<comment type="caution">
    <text evidence="2">The sequence shown here is derived from an EMBL/GenBank/DDBJ whole genome shotgun (WGS) entry which is preliminary data.</text>
</comment>
<name>A0AAE1F2E7_PETCI</name>
<protein>
    <submittedName>
        <fullName evidence="2">Uncharacterized protein</fullName>
    </submittedName>
</protein>
<feature type="compositionally biased region" description="Basic and acidic residues" evidence="1">
    <location>
        <begin position="44"/>
        <end position="56"/>
    </location>
</feature>
<evidence type="ECO:0000313" key="3">
    <source>
        <dbReference type="Proteomes" id="UP001286313"/>
    </source>
</evidence>
<dbReference type="Proteomes" id="UP001286313">
    <property type="component" value="Unassembled WGS sequence"/>
</dbReference>
<gene>
    <name evidence="2" type="ORF">Pcinc_028415</name>
</gene>
<accession>A0AAE1F2E7</accession>
<proteinExistence type="predicted"/>
<evidence type="ECO:0000313" key="2">
    <source>
        <dbReference type="EMBL" id="KAK3866022.1"/>
    </source>
</evidence>
<feature type="region of interest" description="Disordered" evidence="1">
    <location>
        <begin position="38"/>
        <end position="96"/>
    </location>
</feature>
<sequence length="142" mass="15402">MNLDVLVRQENSGVKATFGCGGVEGEGKGREEVMEGWESGMEGLNDRKKVERKDSLSRGLRPLRFSPRGPPKLSRGQVGEGKKNRRSNPCNTHTSCPHLLLPLLELPDYSSYPITGLVSGEPSSGRDLTSFPGGATVTPRPR</sequence>
<dbReference type="EMBL" id="JAWQEG010003485">
    <property type="protein sequence ID" value="KAK3866022.1"/>
    <property type="molecule type" value="Genomic_DNA"/>
</dbReference>
<organism evidence="2 3">
    <name type="scientific">Petrolisthes cinctipes</name>
    <name type="common">Flat porcelain crab</name>
    <dbReference type="NCBI Taxonomy" id="88211"/>
    <lineage>
        <taxon>Eukaryota</taxon>
        <taxon>Metazoa</taxon>
        <taxon>Ecdysozoa</taxon>
        <taxon>Arthropoda</taxon>
        <taxon>Crustacea</taxon>
        <taxon>Multicrustacea</taxon>
        <taxon>Malacostraca</taxon>
        <taxon>Eumalacostraca</taxon>
        <taxon>Eucarida</taxon>
        <taxon>Decapoda</taxon>
        <taxon>Pleocyemata</taxon>
        <taxon>Anomura</taxon>
        <taxon>Galatheoidea</taxon>
        <taxon>Porcellanidae</taxon>
        <taxon>Petrolisthes</taxon>
    </lineage>
</organism>
<reference evidence="2" key="1">
    <citation type="submission" date="2023-10" db="EMBL/GenBank/DDBJ databases">
        <title>Genome assemblies of two species of porcelain crab, Petrolisthes cinctipes and Petrolisthes manimaculis (Anomura: Porcellanidae).</title>
        <authorList>
            <person name="Angst P."/>
        </authorList>
    </citation>
    <scope>NUCLEOTIDE SEQUENCE</scope>
    <source>
        <strain evidence="2">PB745_01</strain>
        <tissue evidence="2">Gill</tissue>
    </source>
</reference>
<keyword evidence="3" id="KW-1185">Reference proteome</keyword>
<evidence type="ECO:0000256" key="1">
    <source>
        <dbReference type="SAM" id="MobiDB-lite"/>
    </source>
</evidence>
<dbReference type="AlphaFoldDB" id="A0AAE1F2E7"/>